<dbReference type="OrthoDB" id="5242221at2"/>
<dbReference type="GO" id="GO:0005737">
    <property type="term" value="C:cytoplasm"/>
    <property type="evidence" value="ECO:0007669"/>
    <property type="project" value="TreeGrafter"/>
</dbReference>
<dbReference type="EMBL" id="PYGA01000032">
    <property type="protein sequence ID" value="PSK87359.1"/>
    <property type="molecule type" value="Genomic_DNA"/>
</dbReference>
<dbReference type="AlphaFoldDB" id="A0A2P8CQW7"/>
<keyword evidence="1 5" id="KW-0808">Transferase</keyword>
<dbReference type="Proteomes" id="UP000240542">
    <property type="component" value="Unassembled WGS sequence"/>
</dbReference>
<feature type="domain" description="N-acetyltransferase" evidence="4">
    <location>
        <begin position="13"/>
        <end position="171"/>
    </location>
</feature>
<reference evidence="5 6" key="1">
    <citation type="submission" date="2018-03" db="EMBL/GenBank/DDBJ databases">
        <title>Genomic Encyclopedia of Archaeal and Bacterial Type Strains, Phase II (KMG-II): from individual species to whole genera.</title>
        <authorList>
            <person name="Goeker M."/>
        </authorList>
    </citation>
    <scope>NUCLEOTIDE SEQUENCE [LARGE SCALE GENOMIC DNA]</scope>
    <source>
        <strain evidence="5 6">DSM 45312</strain>
    </source>
</reference>
<name>A0A2P8CQW7_9ACTN</name>
<evidence type="ECO:0000256" key="1">
    <source>
        <dbReference type="ARBA" id="ARBA00022679"/>
    </source>
</evidence>
<evidence type="ECO:0000313" key="5">
    <source>
        <dbReference type="EMBL" id="PSK87359.1"/>
    </source>
</evidence>
<evidence type="ECO:0000256" key="3">
    <source>
        <dbReference type="ARBA" id="ARBA00038502"/>
    </source>
</evidence>
<comment type="caution">
    <text evidence="5">The sequence shown here is derived from an EMBL/GenBank/DDBJ whole genome shotgun (WGS) entry which is preliminary data.</text>
</comment>
<sequence length="188" mass="20372">MPHNEYLAEGPRVAVRRVTRRDEDGFTAAIRASAALHHPWVSMPATPVAFHNYVARFDGSSDVGLVVCERRTDRLAGFVNINNIVGGALQSGALGYAAFAGAEGRGYISEGVGLVVGFAFAMLGLHRLEANIQPDNAPSRRLVQRNGFRLEGYSPEFLFVNGAWRDHERWATLRPKGTIPTGSGPLTA</sequence>
<evidence type="ECO:0000313" key="6">
    <source>
        <dbReference type="Proteomes" id="UP000240542"/>
    </source>
</evidence>
<dbReference type="PANTHER" id="PTHR43792">
    <property type="entry name" value="GNAT FAMILY, PUTATIVE (AFU_ORTHOLOGUE AFUA_3G00765)-RELATED-RELATED"/>
    <property type="match status" value="1"/>
</dbReference>
<protein>
    <submittedName>
        <fullName evidence="5">Ribosomal-protein-alanine N-acetyltransferase</fullName>
    </submittedName>
</protein>
<dbReference type="Pfam" id="PF13302">
    <property type="entry name" value="Acetyltransf_3"/>
    <property type="match status" value="1"/>
</dbReference>
<dbReference type="PROSITE" id="PS51186">
    <property type="entry name" value="GNAT"/>
    <property type="match status" value="1"/>
</dbReference>
<dbReference type="Gene3D" id="3.40.630.30">
    <property type="match status" value="1"/>
</dbReference>
<evidence type="ECO:0000256" key="2">
    <source>
        <dbReference type="ARBA" id="ARBA00023315"/>
    </source>
</evidence>
<dbReference type="RefSeq" id="WP_106586580.1">
    <property type="nucleotide sequence ID" value="NZ_PYGA01000032.1"/>
</dbReference>
<accession>A0A2P8CQW7</accession>
<dbReference type="InterPro" id="IPR051531">
    <property type="entry name" value="N-acetyltransferase"/>
</dbReference>
<evidence type="ECO:0000259" key="4">
    <source>
        <dbReference type="PROSITE" id="PS51186"/>
    </source>
</evidence>
<dbReference type="InterPro" id="IPR000182">
    <property type="entry name" value="GNAT_dom"/>
</dbReference>
<dbReference type="SUPFAM" id="SSF55729">
    <property type="entry name" value="Acyl-CoA N-acyltransferases (Nat)"/>
    <property type="match status" value="1"/>
</dbReference>
<dbReference type="PANTHER" id="PTHR43792:SF8">
    <property type="entry name" value="[RIBOSOMAL PROTEIN US5]-ALANINE N-ACETYLTRANSFERASE"/>
    <property type="match status" value="1"/>
</dbReference>
<keyword evidence="6" id="KW-1185">Reference proteome</keyword>
<comment type="similarity">
    <text evidence="3">Belongs to the acetyltransferase family. RimJ subfamily.</text>
</comment>
<gene>
    <name evidence="5" type="ORF">CLV63_13214</name>
</gene>
<dbReference type="GO" id="GO:0008999">
    <property type="term" value="F:protein-N-terminal-alanine acetyltransferase activity"/>
    <property type="evidence" value="ECO:0007669"/>
    <property type="project" value="TreeGrafter"/>
</dbReference>
<keyword evidence="2" id="KW-0012">Acyltransferase</keyword>
<dbReference type="InterPro" id="IPR016181">
    <property type="entry name" value="Acyl_CoA_acyltransferase"/>
</dbReference>
<proteinExistence type="inferred from homology"/>
<organism evidence="5 6">
    <name type="scientific">Murinocardiopsis flavida</name>
    <dbReference type="NCBI Taxonomy" id="645275"/>
    <lineage>
        <taxon>Bacteria</taxon>
        <taxon>Bacillati</taxon>
        <taxon>Actinomycetota</taxon>
        <taxon>Actinomycetes</taxon>
        <taxon>Streptosporangiales</taxon>
        <taxon>Nocardiopsidaceae</taxon>
        <taxon>Murinocardiopsis</taxon>
    </lineage>
</organism>